<feature type="chain" id="PRO_5042158262" evidence="2">
    <location>
        <begin position="22"/>
        <end position="164"/>
    </location>
</feature>
<evidence type="ECO:0000313" key="3">
    <source>
        <dbReference type="EMBL" id="KAJ1363305.1"/>
    </source>
</evidence>
<evidence type="ECO:0000256" key="2">
    <source>
        <dbReference type="SAM" id="SignalP"/>
    </source>
</evidence>
<protein>
    <submittedName>
        <fullName evidence="3">Uncharacterized protein</fullName>
    </submittedName>
</protein>
<evidence type="ECO:0000313" key="4">
    <source>
        <dbReference type="Proteomes" id="UP001196413"/>
    </source>
</evidence>
<reference evidence="3" key="1">
    <citation type="submission" date="2021-06" db="EMBL/GenBank/DDBJ databases">
        <title>Parelaphostrongylus tenuis whole genome reference sequence.</title>
        <authorList>
            <person name="Garwood T.J."/>
            <person name="Larsen P.A."/>
            <person name="Fountain-Jones N.M."/>
            <person name="Garbe J.R."/>
            <person name="Macchietto M.G."/>
            <person name="Kania S.A."/>
            <person name="Gerhold R.W."/>
            <person name="Richards J.E."/>
            <person name="Wolf T.M."/>
        </authorList>
    </citation>
    <scope>NUCLEOTIDE SEQUENCE</scope>
    <source>
        <strain evidence="3">MNPRO001-30</strain>
        <tissue evidence="3">Meninges</tissue>
    </source>
</reference>
<proteinExistence type="predicted"/>
<organism evidence="3 4">
    <name type="scientific">Parelaphostrongylus tenuis</name>
    <name type="common">Meningeal worm</name>
    <dbReference type="NCBI Taxonomy" id="148309"/>
    <lineage>
        <taxon>Eukaryota</taxon>
        <taxon>Metazoa</taxon>
        <taxon>Ecdysozoa</taxon>
        <taxon>Nematoda</taxon>
        <taxon>Chromadorea</taxon>
        <taxon>Rhabditida</taxon>
        <taxon>Rhabditina</taxon>
        <taxon>Rhabditomorpha</taxon>
        <taxon>Strongyloidea</taxon>
        <taxon>Metastrongylidae</taxon>
        <taxon>Parelaphostrongylus</taxon>
    </lineage>
</organism>
<feature type="region of interest" description="Disordered" evidence="1">
    <location>
        <begin position="24"/>
        <end position="112"/>
    </location>
</feature>
<dbReference type="EMBL" id="JAHQIW010004664">
    <property type="protein sequence ID" value="KAJ1363305.1"/>
    <property type="molecule type" value="Genomic_DNA"/>
</dbReference>
<evidence type="ECO:0000256" key="1">
    <source>
        <dbReference type="SAM" id="MobiDB-lite"/>
    </source>
</evidence>
<comment type="caution">
    <text evidence="3">The sequence shown here is derived from an EMBL/GenBank/DDBJ whole genome shotgun (WGS) entry which is preliminary data.</text>
</comment>
<sequence length="164" mass="16391">MQLKIILLYLWLINTINYVNAQENAPQEPRATTPPAGEGGGAPAEGGEPASAPPPPAEAGGGAPAEGGEPAPAPPPPGEGARNSSGGGGSADSGAKQDDEGKKRTLAPVPEAPKKWVASGLAVNAKSDGVPKFNDHDSTFTSLYPMVCGSTVRTQSGGGIARLD</sequence>
<gene>
    <name evidence="3" type="ORF">KIN20_023146</name>
</gene>
<keyword evidence="4" id="KW-1185">Reference proteome</keyword>
<dbReference type="AlphaFoldDB" id="A0AAD5MRA5"/>
<dbReference type="Proteomes" id="UP001196413">
    <property type="component" value="Unassembled WGS sequence"/>
</dbReference>
<name>A0AAD5MRA5_PARTN</name>
<accession>A0AAD5MRA5</accession>
<feature type="signal peptide" evidence="2">
    <location>
        <begin position="1"/>
        <end position="21"/>
    </location>
</feature>
<keyword evidence="2" id="KW-0732">Signal</keyword>